<proteinExistence type="predicted"/>
<name>A0A1W2EZ99_KIBAR</name>
<protein>
    <recommendedName>
        <fullName evidence="3">Winged helix DNA-binding domain-containing protein</fullName>
    </recommendedName>
</protein>
<keyword evidence="2" id="KW-1185">Reference proteome</keyword>
<organism evidence="1 2">
    <name type="scientific">Kibdelosporangium aridum</name>
    <dbReference type="NCBI Taxonomy" id="2030"/>
    <lineage>
        <taxon>Bacteria</taxon>
        <taxon>Bacillati</taxon>
        <taxon>Actinomycetota</taxon>
        <taxon>Actinomycetes</taxon>
        <taxon>Pseudonocardiales</taxon>
        <taxon>Pseudonocardiaceae</taxon>
        <taxon>Kibdelosporangium</taxon>
    </lineage>
</organism>
<gene>
    <name evidence="1" type="ORF">SAMN05661093_05068</name>
</gene>
<sequence length="81" mass="9295">MLHALSAGYGWSDEIYKVSTRAQVAQAQLRGFVTRDELHGGLVLTDKGAETLHRWVEYMVPLKEQHPRYRELWKLVTGLEG</sequence>
<evidence type="ECO:0008006" key="3">
    <source>
        <dbReference type="Google" id="ProtNLM"/>
    </source>
</evidence>
<dbReference type="AlphaFoldDB" id="A0A1W2EZ99"/>
<accession>A0A1W2EZ99</accession>
<reference evidence="1 2" key="1">
    <citation type="submission" date="2017-04" db="EMBL/GenBank/DDBJ databases">
        <authorList>
            <person name="Afonso C.L."/>
            <person name="Miller P.J."/>
            <person name="Scott M.A."/>
            <person name="Spackman E."/>
            <person name="Goraichik I."/>
            <person name="Dimitrov K.M."/>
            <person name="Suarez D.L."/>
            <person name="Swayne D.E."/>
        </authorList>
    </citation>
    <scope>NUCLEOTIDE SEQUENCE [LARGE SCALE GENOMIC DNA]</scope>
    <source>
        <strain evidence="1 2">DSM 43828</strain>
    </source>
</reference>
<dbReference type="EMBL" id="FWXV01000004">
    <property type="protein sequence ID" value="SMD14558.1"/>
    <property type="molecule type" value="Genomic_DNA"/>
</dbReference>
<evidence type="ECO:0000313" key="2">
    <source>
        <dbReference type="Proteomes" id="UP000192674"/>
    </source>
</evidence>
<dbReference type="Proteomes" id="UP000192674">
    <property type="component" value="Unassembled WGS sequence"/>
</dbReference>
<evidence type="ECO:0000313" key="1">
    <source>
        <dbReference type="EMBL" id="SMD14558.1"/>
    </source>
</evidence>